<dbReference type="GO" id="GO:0016887">
    <property type="term" value="F:ATP hydrolysis activity"/>
    <property type="evidence" value="ECO:0007669"/>
    <property type="project" value="InterPro"/>
</dbReference>
<keyword evidence="2" id="KW-0813">Transport</keyword>
<comment type="similarity">
    <text evidence="1">Belongs to the ABC transporter superfamily.</text>
</comment>
<keyword evidence="3" id="KW-0536">Nodulation</keyword>
<dbReference type="Pfam" id="PF00005">
    <property type="entry name" value="ABC_tran"/>
    <property type="match status" value="1"/>
</dbReference>
<name>A0A9X2HYN2_9GAMM</name>
<dbReference type="PROSITE" id="PS50893">
    <property type="entry name" value="ABC_TRANSPORTER_2"/>
    <property type="match status" value="1"/>
</dbReference>
<comment type="caution">
    <text evidence="7">The sequence shown here is derived from an EMBL/GenBank/DDBJ whole genome shotgun (WGS) entry which is preliminary data.</text>
</comment>
<evidence type="ECO:0000256" key="5">
    <source>
        <dbReference type="ARBA" id="ARBA00022840"/>
    </source>
</evidence>
<dbReference type="SUPFAM" id="SSF52540">
    <property type="entry name" value="P-loop containing nucleoside triphosphate hydrolases"/>
    <property type="match status" value="1"/>
</dbReference>
<dbReference type="RefSeq" id="WP_253968435.1">
    <property type="nucleotide sequence ID" value="NZ_JAMFTH010000004.1"/>
</dbReference>
<dbReference type="InterPro" id="IPR003593">
    <property type="entry name" value="AAA+_ATPase"/>
</dbReference>
<dbReference type="EMBL" id="JAMFTH010000004">
    <property type="protein sequence ID" value="MCP8900139.1"/>
    <property type="molecule type" value="Genomic_DNA"/>
</dbReference>
<dbReference type="AlphaFoldDB" id="A0A9X2HYN2"/>
<dbReference type="Gene3D" id="3.40.50.300">
    <property type="entry name" value="P-loop containing nucleotide triphosphate hydrolases"/>
    <property type="match status" value="1"/>
</dbReference>
<dbReference type="GO" id="GO:0005524">
    <property type="term" value="F:ATP binding"/>
    <property type="evidence" value="ECO:0007669"/>
    <property type="project" value="UniProtKB-KW"/>
</dbReference>
<dbReference type="SMART" id="SM00382">
    <property type="entry name" value="AAA"/>
    <property type="match status" value="1"/>
</dbReference>
<evidence type="ECO:0000313" key="8">
    <source>
        <dbReference type="Proteomes" id="UP001139319"/>
    </source>
</evidence>
<evidence type="ECO:0000313" key="7">
    <source>
        <dbReference type="EMBL" id="MCP8900139.1"/>
    </source>
</evidence>
<keyword evidence="4" id="KW-0547">Nucleotide-binding</keyword>
<sequence>MLSLDRLSFGYRPHEQQIADLSLDLEAGEVLGLLGPNGAGKTTLVGLITGQLRPRAGHVHFDRAPVRLGRPGIALVPQEYAFYPRLKVRENLAYFAGLLALSAAERRHRIAAALDQAGLTELVGRRAGDLSGGYKRRLNFAIALLQKPQLLLLDEPTANVDPHSRQDILTAVRELSAAGTAIIYTSHLLDEVEAIATQIAVMHAGQIVLRGSTAKLLSDASSQVRFSTEQPLPPPLCQQLQLESLDSQTYLCDLQKASLSLAELTRALEQAGHSPSRLSYGQRRLEEVYLQCLAHTEATA</sequence>
<dbReference type="PANTHER" id="PTHR42711:SF5">
    <property type="entry name" value="ABC TRANSPORTER ATP-BINDING PROTEIN NATA"/>
    <property type="match status" value="1"/>
</dbReference>
<dbReference type="PANTHER" id="PTHR42711">
    <property type="entry name" value="ABC TRANSPORTER ATP-BINDING PROTEIN"/>
    <property type="match status" value="1"/>
</dbReference>
<evidence type="ECO:0000256" key="1">
    <source>
        <dbReference type="ARBA" id="ARBA00005417"/>
    </source>
</evidence>
<evidence type="ECO:0000256" key="3">
    <source>
        <dbReference type="ARBA" id="ARBA00022458"/>
    </source>
</evidence>
<reference evidence="7" key="2">
    <citation type="submission" date="2023-01" db="EMBL/GenBank/DDBJ databases">
        <title>Gilvimarinus xylanilyticus HB14 isolated from Caulerpa lentillifera aquaculture base in Hainan, China.</title>
        <authorList>
            <person name="Zhang Y.-J."/>
        </authorList>
    </citation>
    <scope>NUCLEOTIDE SEQUENCE</scope>
    <source>
        <strain evidence="7">HB14</strain>
    </source>
</reference>
<evidence type="ECO:0000256" key="2">
    <source>
        <dbReference type="ARBA" id="ARBA00022448"/>
    </source>
</evidence>
<keyword evidence="5 7" id="KW-0067">ATP-binding</keyword>
<gene>
    <name evidence="7" type="ORF">M6D89_12590</name>
</gene>
<evidence type="ECO:0000256" key="4">
    <source>
        <dbReference type="ARBA" id="ARBA00022741"/>
    </source>
</evidence>
<evidence type="ECO:0000259" key="6">
    <source>
        <dbReference type="PROSITE" id="PS50893"/>
    </source>
</evidence>
<proteinExistence type="inferred from homology"/>
<protein>
    <submittedName>
        <fullName evidence="7">ABC transporter ATP-binding protein</fullName>
    </submittedName>
</protein>
<keyword evidence="8" id="KW-1185">Reference proteome</keyword>
<dbReference type="Proteomes" id="UP001139319">
    <property type="component" value="Unassembled WGS sequence"/>
</dbReference>
<dbReference type="InterPro" id="IPR050763">
    <property type="entry name" value="ABC_transporter_ATP-binding"/>
</dbReference>
<dbReference type="InterPro" id="IPR027417">
    <property type="entry name" value="P-loop_NTPase"/>
</dbReference>
<accession>A0A9X2HYN2</accession>
<feature type="domain" description="ABC transporter" evidence="6">
    <location>
        <begin position="2"/>
        <end position="229"/>
    </location>
</feature>
<reference evidence="7" key="1">
    <citation type="submission" date="2022-05" db="EMBL/GenBank/DDBJ databases">
        <authorList>
            <person name="Sun H.-N."/>
        </authorList>
    </citation>
    <scope>NUCLEOTIDE SEQUENCE</scope>
    <source>
        <strain evidence="7">HB14</strain>
    </source>
</reference>
<dbReference type="InterPro" id="IPR003439">
    <property type="entry name" value="ABC_transporter-like_ATP-bd"/>
</dbReference>
<organism evidence="7 8">
    <name type="scientific">Gilvimarinus xylanilyticus</name>
    <dbReference type="NCBI Taxonomy" id="2944139"/>
    <lineage>
        <taxon>Bacteria</taxon>
        <taxon>Pseudomonadati</taxon>
        <taxon>Pseudomonadota</taxon>
        <taxon>Gammaproteobacteria</taxon>
        <taxon>Cellvibrionales</taxon>
        <taxon>Cellvibrionaceae</taxon>
        <taxon>Gilvimarinus</taxon>
    </lineage>
</organism>